<feature type="transmembrane region" description="Helical" evidence="1">
    <location>
        <begin position="20"/>
        <end position="41"/>
    </location>
</feature>
<dbReference type="Pfam" id="PF16935">
    <property type="entry name" value="Hol_Tox"/>
    <property type="match status" value="1"/>
</dbReference>
<dbReference type="KEGG" id="spoa:EQM13_02860"/>
<keyword evidence="1" id="KW-0472">Membrane</keyword>
<keyword evidence="3" id="KW-1185">Reference proteome</keyword>
<organism evidence="2 3">
    <name type="scientific">Acidilutibacter cellobiosedens</name>
    <dbReference type="NCBI Taxonomy" id="2507161"/>
    <lineage>
        <taxon>Bacteria</taxon>
        <taxon>Bacillati</taxon>
        <taxon>Bacillota</taxon>
        <taxon>Tissierellia</taxon>
        <taxon>Tissierellales</taxon>
        <taxon>Acidilutibacteraceae</taxon>
        <taxon>Acidilutibacter</taxon>
    </lineage>
</organism>
<keyword evidence="1" id="KW-1133">Transmembrane helix</keyword>
<accession>A0A410QGY3</accession>
<reference evidence="3" key="1">
    <citation type="submission" date="2019-01" db="EMBL/GenBank/DDBJ databases">
        <title>Draft genomes of a novel of Sporanaerobacter strains.</title>
        <authorList>
            <person name="Ma S."/>
        </authorList>
    </citation>
    <scope>NUCLEOTIDE SEQUENCE [LARGE SCALE GENOMIC DNA]</scope>
    <source>
        <strain evidence="3">NJN-17</strain>
    </source>
</reference>
<dbReference type="Proteomes" id="UP000287969">
    <property type="component" value="Chromosome"/>
</dbReference>
<dbReference type="AlphaFoldDB" id="A0A410QGY3"/>
<gene>
    <name evidence="2" type="ORF">EQM13_02860</name>
</gene>
<evidence type="ECO:0000313" key="3">
    <source>
        <dbReference type="Proteomes" id="UP000287969"/>
    </source>
</evidence>
<dbReference type="InterPro" id="IPR031616">
    <property type="entry name" value="BsrE-like"/>
</dbReference>
<dbReference type="EMBL" id="CP035282">
    <property type="protein sequence ID" value="QAT63362.1"/>
    <property type="molecule type" value="Genomic_DNA"/>
</dbReference>
<name>A0A410QGY3_9FIRM</name>
<proteinExistence type="predicted"/>
<keyword evidence="1" id="KW-0812">Transmembrane</keyword>
<protein>
    <submittedName>
        <fullName evidence="2">Putative holin-like toxin</fullName>
    </submittedName>
</protein>
<evidence type="ECO:0000256" key="1">
    <source>
        <dbReference type="SAM" id="Phobius"/>
    </source>
</evidence>
<dbReference type="OrthoDB" id="2233819at2"/>
<sequence length="49" mass="5617">MATSLHKRKEVVGMMNTYQAISLMIMFGMFVISLISLIVSLKDNIKRKK</sequence>
<evidence type="ECO:0000313" key="2">
    <source>
        <dbReference type="EMBL" id="QAT63362.1"/>
    </source>
</evidence>